<reference evidence="4 6" key="2">
    <citation type="submission" date="2023-12" db="EMBL/GenBank/DDBJ databases">
        <title>Phenotypic and Genomic Characterization of Methanothermobacter wolfeii Strain BSEL, a CO2-Capturing Archaeon with Minimal Nutrient Requirements.</title>
        <authorList>
            <person name="Ale Enriquez F."/>
            <person name="Ahring B.K."/>
        </authorList>
    </citation>
    <scope>NUCLEOTIDE SEQUENCE [LARGE SCALE GENOMIC DNA]</scope>
    <source>
        <strain evidence="4 6">BSEL-1</strain>
    </source>
</reference>
<dbReference type="PANTHER" id="PTHR30545:SF2">
    <property type="entry name" value="SUGAR FERMENTATION STIMULATION PROTEIN A"/>
    <property type="match status" value="1"/>
</dbReference>
<proteinExistence type="inferred from homology"/>
<accession>A0A9E7RTB0</accession>
<dbReference type="InterPro" id="IPR005224">
    <property type="entry name" value="SfsA"/>
</dbReference>
<gene>
    <name evidence="1 5" type="primary">sfsA</name>
    <name evidence="5" type="ORF">N5910_00375</name>
    <name evidence="4" type="ORF">U2150_06430</name>
</gene>
<evidence type="ECO:0000259" key="3">
    <source>
        <dbReference type="Pfam" id="PF17746"/>
    </source>
</evidence>
<evidence type="ECO:0000313" key="6">
    <source>
        <dbReference type="Proteomes" id="UP001369247"/>
    </source>
</evidence>
<dbReference type="KEGG" id="mwo:MWSIV6_0060"/>
<dbReference type="RefSeq" id="WP_074358262.1">
    <property type="nucleotide sequence ID" value="NZ_CP104550.1"/>
</dbReference>
<feature type="domain" description="Sugar fermentation stimulation protein C-terminal" evidence="2">
    <location>
        <begin position="81"/>
        <end position="211"/>
    </location>
</feature>
<sequence>MKIDNIICGVYIDRPNRFTMVVDVDGEKKLAHLRDPGRLKELLIPGREVLLKKADGGGRKTEFDVIAVRRCHGWVLINSGFHSDLAAEIINSGLVEELEGFRIERREFSFGESRLDFLLSNGKPMLLEVKGCTLVVDGLALFPDAPTERGRRHVMELADALDDGYMGAVLFLVFGEDARVFSPNVDMDPDFASALREAYERGVMVMAYSFRTIYDGSVRVEPLGRIRVEIPKIQ</sequence>
<evidence type="ECO:0000313" key="5">
    <source>
        <dbReference type="EMBL" id="UXH31803.1"/>
    </source>
</evidence>
<comment type="similarity">
    <text evidence="1">Belongs to the SfsA family.</text>
</comment>
<dbReference type="Proteomes" id="UP001369247">
    <property type="component" value="Unassembled WGS sequence"/>
</dbReference>
<dbReference type="Pfam" id="PF03749">
    <property type="entry name" value="SfsA"/>
    <property type="match status" value="1"/>
</dbReference>
<dbReference type="InterPro" id="IPR041465">
    <property type="entry name" value="SfsA_N"/>
</dbReference>
<dbReference type="NCBIfam" id="TIGR00230">
    <property type="entry name" value="sfsA"/>
    <property type="match status" value="1"/>
</dbReference>
<keyword evidence="6" id="KW-1185">Reference proteome</keyword>
<dbReference type="AlphaFoldDB" id="A0A9E7RTB0"/>
<dbReference type="EMBL" id="JAXUHJ010000010">
    <property type="protein sequence ID" value="MEJ8543122.1"/>
    <property type="molecule type" value="Genomic_DNA"/>
</dbReference>
<evidence type="ECO:0000256" key="1">
    <source>
        <dbReference type="HAMAP-Rule" id="MF_00095"/>
    </source>
</evidence>
<dbReference type="Pfam" id="PF17746">
    <property type="entry name" value="SfsA_N"/>
    <property type="match status" value="1"/>
</dbReference>
<evidence type="ECO:0000313" key="4">
    <source>
        <dbReference type="EMBL" id="MEJ8543122.1"/>
    </source>
</evidence>
<dbReference type="Gene3D" id="2.40.50.580">
    <property type="match status" value="1"/>
</dbReference>
<reference evidence="5" key="1">
    <citation type="submission" date="2022-09" db="EMBL/GenBank/DDBJ databases">
        <title>Characterization of three MwoI isoschizomers from sequenced genome and metagenomes.</title>
        <authorList>
            <person name="Fomenkov A."/>
            <person name="Xu S.Y."/>
            <person name="Roberts R.J."/>
        </authorList>
    </citation>
    <scope>NUCLEOTIDE SEQUENCE</scope>
    <source>
        <strain evidence="5">DSM 2970</strain>
    </source>
</reference>
<protein>
    <recommendedName>
        <fullName evidence="1">Sugar fermentation stimulation protein homolog</fullName>
    </recommendedName>
</protein>
<dbReference type="CDD" id="cd22357">
    <property type="entry name" value="SfsA-like"/>
    <property type="match status" value="1"/>
</dbReference>
<name>A0A9E7RTB0_METWO</name>
<dbReference type="Proteomes" id="UP001065373">
    <property type="component" value="Chromosome"/>
</dbReference>
<dbReference type="GeneID" id="58977729"/>
<feature type="domain" description="SfsA N-terminal OB" evidence="3">
    <location>
        <begin position="12"/>
        <end position="77"/>
    </location>
</feature>
<dbReference type="EMBL" id="CP104550">
    <property type="protein sequence ID" value="UXH31803.1"/>
    <property type="molecule type" value="Genomic_DNA"/>
</dbReference>
<organism evidence="5">
    <name type="scientific">Methanothermobacter wolfeii</name>
    <name type="common">Methanobacterium wolfei</name>
    <dbReference type="NCBI Taxonomy" id="145261"/>
    <lineage>
        <taxon>Archaea</taxon>
        <taxon>Methanobacteriati</taxon>
        <taxon>Methanobacteriota</taxon>
        <taxon>Methanomada group</taxon>
        <taxon>Methanobacteria</taxon>
        <taxon>Methanobacteriales</taxon>
        <taxon>Methanobacteriaceae</taxon>
        <taxon>Methanothermobacter</taxon>
    </lineage>
</organism>
<dbReference type="PANTHER" id="PTHR30545">
    <property type="entry name" value="SUGAR FERMENTATION STIMULATION PROTEIN A"/>
    <property type="match status" value="1"/>
</dbReference>
<dbReference type="Gene3D" id="3.40.1350.60">
    <property type="match status" value="1"/>
</dbReference>
<dbReference type="GeneID" id="75105661"/>
<dbReference type="GO" id="GO:0003677">
    <property type="term" value="F:DNA binding"/>
    <property type="evidence" value="ECO:0007669"/>
    <property type="project" value="InterPro"/>
</dbReference>
<dbReference type="HAMAP" id="MF_00095">
    <property type="entry name" value="SfsA"/>
    <property type="match status" value="1"/>
</dbReference>
<dbReference type="InterPro" id="IPR040452">
    <property type="entry name" value="SfsA_C"/>
</dbReference>
<evidence type="ECO:0000259" key="2">
    <source>
        <dbReference type="Pfam" id="PF03749"/>
    </source>
</evidence>